<evidence type="ECO:0000256" key="1">
    <source>
        <dbReference type="ARBA" id="ARBA00004141"/>
    </source>
</evidence>
<sequence length="172" mass="20479">MGIKQTWVDSLLRKLYDISRKFVDLKFFDFQKFKYLLLGCSNVGLSWLLYFLCYNFVVQKQNVNIFLITISPHIFSFIASFIITFFTGFFLNYHFVFQKEQGDKRLKRKLLKYFLSTMGSFLINYLLLKLFVEQLGWYPTPSQMLATCIVTVYSYLAQQKFTFAVRTKKTNT</sequence>
<gene>
    <name evidence="8" type="ORF">PQ465_13995</name>
</gene>
<evidence type="ECO:0000256" key="2">
    <source>
        <dbReference type="ARBA" id="ARBA00009399"/>
    </source>
</evidence>
<evidence type="ECO:0000256" key="4">
    <source>
        <dbReference type="ARBA" id="ARBA00022989"/>
    </source>
</evidence>
<keyword evidence="9" id="KW-1185">Reference proteome</keyword>
<feature type="transmembrane region" description="Helical" evidence="6">
    <location>
        <begin position="113"/>
        <end position="132"/>
    </location>
</feature>
<keyword evidence="5 6" id="KW-0472">Membrane</keyword>
<dbReference type="Pfam" id="PF04138">
    <property type="entry name" value="GtrA_DPMS_TM"/>
    <property type="match status" value="1"/>
</dbReference>
<name>A0ABY7WCM9_9SPHI</name>
<evidence type="ECO:0000259" key="7">
    <source>
        <dbReference type="Pfam" id="PF04138"/>
    </source>
</evidence>
<dbReference type="Proteomes" id="UP001221558">
    <property type="component" value="Chromosome"/>
</dbReference>
<dbReference type="RefSeq" id="WP_274266142.1">
    <property type="nucleotide sequence ID" value="NZ_CP117880.1"/>
</dbReference>
<evidence type="ECO:0000313" key="8">
    <source>
        <dbReference type="EMBL" id="WDF67413.1"/>
    </source>
</evidence>
<evidence type="ECO:0000256" key="5">
    <source>
        <dbReference type="ARBA" id="ARBA00023136"/>
    </source>
</evidence>
<evidence type="ECO:0000313" key="9">
    <source>
        <dbReference type="Proteomes" id="UP001221558"/>
    </source>
</evidence>
<comment type="subcellular location">
    <subcellularLocation>
        <location evidence="1">Membrane</location>
        <topology evidence="1">Multi-pass membrane protein</topology>
    </subcellularLocation>
</comment>
<accession>A0ABY7WCM9</accession>
<comment type="similarity">
    <text evidence="2">Belongs to the GtrA family.</text>
</comment>
<evidence type="ECO:0000256" key="3">
    <source>
        <dbReference type="ARBA" id="ARBA00022692"/>
    </source>
</evidence>
<dbReference type="PANTHER" id="PTHR38459:SF1">
    <property type="entry name" value="PROPHAGE BACTOPRENOL-LINKED GLUCOSE TRANSLOCASE HOMOLOG"/>
    <property type="match status" value="1"/>
</dbReference>
<dbReference type="PANTHER" id="PTHR38459">
    <property type="entry name" value="PROPHAGE BACTOPRENOL-LINKED GLUCOSE TRANSLOCASE HOMOLOG"/>
    <property type="match status" value="1"/>
</dbReference>
<feature type="transmembrane region" description="Helical" evidence="6">
    <location>
        <begin position="138"/>
        <end position="156"/>
    </location>
</feature>
<proteinExistence type="inferred from homology"/>
<feature type="transmembrane region" description="Helical" evidence="6">
    <location>
        <begin position="63"/>
        <end position="92"/>
    </location>
</feature>
<dbReference type="EMBL" id="CP117880">
    <property type="protein sequence ID" value="WDF67413.1"/>
    <property type="molecule type" value="Genomic_DNA"/>
</dbReference>
<keyword evidence="4 6" id="KW-1133">Transmembrane helix</keyword>
<dbReference type="InterPro" id="IPR051401">
    <property type="entry name" value="GtrA_CellWall_Glycosyl"/>
</dbReference>
<organism evidence="8 9">
    <name type="scientific">Sphingobacterium oryzagri</name>
    <dbReference type="NCBI Taxonomy" id="3025669"/>
    <lineage>
        <taxon>Bacteria</taxon>
        <taxon>Pseudomonadati</taxon>
        <taxon>Bacteroidota</taxon>
        <taxon>Sphingobacteriia</taxon>
        <taxon>Sphingobacteriales</taxon>
        <taxon>Sphingobacteriaceae</taxon>
        <taxon>Sphingobacterium</taxon>
    </lineage>
</organism>
<reference evidence="8 9" key="1">
    <citation type="submission" date="2023-02" db="EMBL/GenBank/DDBJ databases">
        <title>Genome sequence of Sphingobacterium sp. KACC 22765.</title>
        <authorList>
            <person name="Kim S."/>
            <person name="Heo J."/>
            <person name="Kwon S.-W."/>
        </authorList>
    </citation>
    <scope>NUCLEOTIDE SEQUENCE [LARGE SCALE GENOMIC DNA]</scope>
    <source>
        <strain evidence="8 9">KACC 22765</strain>
    </source>
</reference>
<feature type="domain" description="GtrA/DPMS transmembrane" evidence="7">
    <location>
        <begin position="34"/>
        <end position="163"/>
    </location>
</feature>
<protein>
    <submittedName>
        <fullName evidence="8">GtrA family protein</fullName>
    </submittedName>
</protein>
<dbReference type="InterPro" id="IPR007267">
    <property type="entry name" value="GtrA_DPMS_TM"/>
</dbReference>
<evidence type="ECO:0000256" key="6">
    <source>
        <dbReference type="SAM" id="Phobius"/>
    </source>
</evidence>
<feature type="transmembrane region" description="Helical" evidence="6">
    <location>
        <begin position="35"/>
        <end position="57"/>
    </location>
</feature>
<keyword evidence="3 6" id="KW-0812">Transmembrane</keyword>